<evidence type="ECO:0000256" key="7">
    <source>
        <dbReference type="HAMAP-Rule" id="MF_00165"/>
    </source>
</evidence>
<evidence type="ECO:0000256" key="2">
    <source>
        <dbReference type="ARBA" id="ARBA00022679"/>
    </source>
</evidence>
<evidence type="ECO:0000256" key="3">
    <source>
        <dbReference type="ARBA" id="ARBA00022727"/>
    </source>
</evidence>
<comment type="catalytic activity">
    <reaction evidence="7">
        <text>dTMP + ATP = dTDP + ADP</text>
        <dbReference type="Rhea" id="RHEA:13517"/>
        <dbReference type="ChEBI" id="CHEBI:30616"/>
        <dbReference type="ChEBI" id="CHEBI:58369"/>
        <dbReference type="ChEBI" id="CHEBI:63528"/>
        <dbReference type="ChEBI" id="CHEBI:456216"/>
        <dbReference type="EC" id="2.7.4.9"/>
    </reaction>
</comment>
<comment type="similarity">
    <text evidence="1 7">Belongs to the thymidylate kinase family.</text>
</comment>
<evidence type="ECO:0000313" key="9">
    <source>
        <dbReference type="EMBL" id="RIH99712.1"/>
    </source>
</evidence>
<organism evidence="9 10">
    <name type="scientific">candidate division NPL-UPA2 bacterium Unc8</name>
    <dbReference type="NCBI Taxonomy" id="1980939"/>
    <lineage>
        <taxon>Bacteria</taxon>
    </lineage>
</organism>
<dbReference type="PANTHER" id="PTHR10344">
    <property type="entry name" value="THYMIDYLATE KINASE"/>
    <property type="match status" value="1"/>
</dbReference>
<dbReference type="Gene3D" id="3.40.50.300">
    <property type="entry name" value="P-loop containing nucleotide triphosphate hydrolases"/>
    <property type="match status" value="1"/>
</dbReference>
<dbReference type="InterPro" id="IPR027417">
    <property type="entry name" value="P-loop_NTPase"/>
</dbReference>
<evidence type="ECO:0000256" key="5">
    <source>
        <dbReference type="ARBA" id="ARBA00022777"/>
    </source>
</evidence>
<gene>
    <name evidence="7" type="primary">tmk</name>
    <name evidence="9" type="ORF">B9J77_04805</name>
</gene>
<proteinExistence type="inferred from homology"/>
<dbReference type="SUPFAM" id="SSF52540">
    <property type="entry name" value="P-loop containing nucleoside triphosphate hydrolases"/>
    <property type="match status" value="1"/>
</dbReference>
<sequence>MRKKPFEFFGKSLPGVKTEDLKGYLFVIEGPDGSGRSTYIRILTDWLEAKGYSTVNVGLRRSILLGREIEQAKKGNTLDERTSTLFYITDFFDQLENIIIPNLKAGCVILADRYIYTLIARSTVRGLLPEWVENICEVALVPDLVFHLRVSLNILTERNLRKQTYFDWWESGMDMRVSSEIFTSFRKYQRLMQQEYSKMAAKYNFITINANRSSRRVSDELKLHIEDYIANGKG</sequence>
<dbReference type="HAMAP" id="MF_00165">
    <property type="entry name" value="Thymidylate_kinase"/>
    <property type="match status" value="1"/>
</dbReference>
<dbReference type="InterPro" id="IPR018094">
    <property type="entry name" value="Thymidylate_kinase"/>
</dbReference>
<feature type="domain" description="Thymidylate kinase-like" evidence="8">
    <location>
        <begin position="28"/>
        <end position="220"/>
    </location>
</feature>
<name>A0A399FX42_UNCN2</name>
<evidence type="ECO:0000313" key="10">
    <source>
        <dbReference type="Proteomes" id="UP000266287"/>
    </source>
</evidence>
<dbReference type="EC" id="2.7.4.9" evidence="7"/>
<dbReference type="EMBL" id="NDHY01000014">
    <property type="protein sequence ID" value="RIH99712.1"/>
    <property type="molecule type" value="Genomic_DNA"/>
</dbReference>
<keyword evidence="5 7" id="KW-0418">Kinase</keyword>
<dbReference type="PANTHER" id="PTHR10344:SF1">
    <property type="entry name" value="THYMIDYLATE KINASE"/>
    <property type="match status" value="1"/>
</dbReference>
<comment type="caution">
    <text evidence="9">The sequence shown here is derived from an EMBL/GenBank/DDBJ whole genome shotgun (WGS) entry which is preliminary data.</text>
</comment>
<keyword evidence="3 7" id="KW-0545">Nucleotide biosynthesis</keyword>
<dbReference type="GO" id="GO:0006233">
    <property type="term" value="P:dTDP biosynthetic process"/>
    <property type="evidence" value="ECO:0007669"/>
    <property type="project" value="InterPro"/>
</dbReference>
<dbReference type="GO" id="GO:0005737">
    <property type="term" value="C:cytoplasm"/>
    <property type="evidence" value="ECO:0007669"/>
    <property type="project" value="TreeGrafter"/>
</dbReference>
<protein>
    <recommendedName>
        <fullName evidence="7">Thymidylate kinase</fullName>
        <ecNumber evidence="7">2.7.4.9</ecNumber>
    </recommendedName>
    <alternativeName>
        <fullName evidence="7">dTMP kinase</fullName>
    </alternativeName>
</protein>
<comment type="caution">
    <text evidence="7">Lacks conserved residue(s) required for the propagation of feature annotation.</text>
</comment>
<dbReference type="Pfam" id="PF02223">
    <property type="entry name" value="Thymidylate_kin"/>
    <property type="match status" value="1"/>
</dbReference>
<evidence type="ECO:0000259" key="8">
    <source>
        <dbReference type="Pfam" id="PF02223"/>
    </source>
</evidence>
<dbReference type="GO" id="GO:0005524">
    <property type="term" value="F:ATP binding"/>
    <property type="evidence" value="ECO:0007669"/>
    <property type="project" value="UniProtKB-UniRule"/>
</dbReference>
<evidence type="ECO:0000256" key="4">
    <source>
        <dbReference type="ARBA" id="ARBA00022741"/>
    </source>
</evidence>
<evidence type="ECO:0000256" key="1">
    <source>
        <dbReference type="ARBA" id="ARBA00009776"/>
    </source>
</evidence>
<comment type="function">
    <text evidence="7">Phosphorylation of dTMP to form dTDP in both de novo and salvage pathways of dTTP synthesis.</text>
</comment>
<dbReference type="GO" id="GO:0006227">
    <property type="term" value="P:dUDP biosynthetic process"/>
    <property type="evidence" value="ECO:0007669"/>
    <property type="project" value="TreeGrafter"/>
</dbReference>
<dbReference type="GO" id="GO:0006235">
    <property type="term" value="P:dTTP biosynthetic process"/>
    <property type="evidence" value="ECO:0007669"/>
    <property type="project" value="UniProtKB-UniRule"/>
</dbReference>
<dbReference type="InterPro" id="IPR039430">
    <property type="entry name" value="Thymidylate_kin-like_dom"/>
</dbReference>
<dbReference type="AlphaFoldDB" id="A0A399FX42"/>
<dbReference type="CDD" id="cd01672">
    <property type="entry name" value="TMPK"/>
    <property type="match status" value="1"/>
</dbReference>
<dbReference type="Proteomes" id="UP000266287">
    <property type="component" value="Unassembled WGS sequence"/>
</dbReference>
<reference evidence="9 10" key="1">
    <citation type="submission" date="2018-08" db="EMBL/GenBank/DDBJ databases">
        <title>Draft genome of candidate division NPL-UPA2 bacterium Unc8 that adapted to ultra-basic serpentinizing groundwater.</title>
        <authorList>
            <person name="Ishii S."/>
            <person name="Suzuki S."/>
            <person name="Nealson K.H."/>
        </authorList>
    </citation>
    <scope>NUCLEOTIDE SEQUENCE [LARGE SCALE GENOMIC DNA]</scope>
    <source>
        <strain evidence="9">Unc8</strain>
    </source>
</reference>
<keyword evidence="2 7" id="KW-0808">Transferase</keyword>
<keyword evidence="6 7" id="KW-0067">ATP-binding</keyword>
<evidence type="ECO:0000256" key="6">
    <source>
        <dbReference type="ARBA" id="ARBA00022840"/>
    </source>
</evidence>
<accession>A0A399FX42</accession>
<keyword evidence="4 7" id="KW-0547">Nucleotide-binding</keyword>
<dbReference type="GO" id="GO:0004798">
    <property type="term" value="F:dTMP kinase activity"/>
    <property type="evidence" value="ECO:0007669"/>
    <property type="project" value="UniProtKB-UniRule"/>
</dbReference>